<accession>A0A8H3AF04</accession>
<evidence type="ECO:0000259" key="1">
    <source>
        <dbReference type="Pfam" id="PF12937"/>
    </source>
</evidence>
<evidence type="ECO:0000313" key="3">
    <source>
        <dbReference type="Proteomes" id="UP000663843"/>
    </source>
</evidence>
<dbReference type="Proteomes" id="UP000663843">
    <property type="component" value="Unassembled WGS sequence"/>
</dbReference>
<dbReference type="InterPro" id="IPR001810">
    <property type="entry name" value="F-box_dom"/>
</dbReference>
<dbReference type="Pfam" id="PF12937">
    <property type="entry name" value="F-box-like"/>
    <property type="match status" value="1"/>
</dbReference>
<reference evidence="2" key="1">
    <citation type="submission" date="2021-01" db="EMBL/GenBank/DDBJ databases">
        <authorList>
            <person name="Kaushik A."/>
        </authorList>
    </citation>
    <scope>NUCLEOTIDE SEQUENCE</scope>
    <source>
        <strain evidence="2">AG2-2IIIB</strain>
    </source>
</reference>
<dbReference type="AlphaFoldDB" id="A0A8H3AF04"/>
<dbReference type="SUPFAM" id="SSF52047">
    <property type="entry name" value="RNI-like"/>
    <property type="match status" value="1"/>
</dbReference>
<gene>
    <name evidence="2" type="ORF">RDB_LOCUS50816</name>
</gene>
<protein>
    <recommendedName>
        <fullName evidence="1">F-box domain-containing protein</fullName>
    </recommendedName>
</protein>
<name>A0A8H3AF04_9AGAM</name>
<feature type="domain" description="F-box" evidence="1">
    <location>
        <begin position="91"/>
        <end position="149"/>
    </location>
</feature>
<proteinExistence type="predicted"/>
<evidence type="ECO:0000313" key="2">
    <source>
        <dbReference type="EMBL" id="CAE6417974.1"/>
    </source>
</evidence>
<sequence length="553" mass="62542">MLSISMLIQQEPTNGIVQQWKDALRNMTSATAAYLDRCKAFDDLPLDFAHPDHLEAIIGVGFKDMDTLVAQPLSVARSFLARTWNRAAPRICSVPPEVLLIIFSFVLNSSESTRSTRTDTFGYYRRLHTLAAVCSIWRRICISQGFLWSLIPIYHHFPNQEILHILCRAAGSSKLHLVAELGATMPPNFNKTLEKLVQNGHRFNTINLMCETQLATKSVLEYFLDNPSSTLGSITNMYLYSKATAYVTDIGTHEQAQYVFSWSSAYQASFSKLVGSLRSLRIRHTHFHLTNMKFVNLVELWLQELDFSPTGTVQEILRSVSSASNLRIFRVASILARGGAISGPGSSFSYQQFSFPNLEKLWVEDVQFTVLKALLLSIQPRPDSNETIVRLLGNFNGVTQDDLEPVLRGINISTLVVVRDLECWKDMSWLLECMPTLTTMYIDGQTFEKTVLENLVRPSGPHPGPIDHTSHFPAIRELHITRARIQDPVGFEHFVASYPIHRMVLGARAYTGVARGWEKYSDQSDLGKQLKEIIPDLDFVDPDRMLAYPEPVW</sequence>
<organism evidence="2 3">
    <name type="scientific">Rhizoctonia solani</name>
    <dbReference type="NCBI Taxonomy" id="456999"/>
    <lineage>
        <taxon>Eukaryota</taxon>
        <taxon>Fungi</taxon>
        <taxon>Dikarya</taxon>
        <taxon>Basidiomycota</taxon>
        <taxon>Agaricomycotina</taxon>
        <taxon>Agaricomycetes</taxon>
        <taxon>Cantharellales</taxon>
        <taxon>Ceratobasidiaceae</taxon>
        <taxon>Rhizoctonia</taxon>
    </lineage>
</organism>
<dbReference type="EMBL" id="CAJMWT010001743">
    <property type="protein sequence ID" value="CAE6417974.1"/>
    <property type="molecule type" value="Genomic_DNA"/>
</dbReference>
<comment type="caution">
    <text evidence="2">The sequence shown here is derived from an EMBL/GenBank/DDBJ whole genome shotgun (WGS) entry which is preliminary data.</text>
</comment>